<dbReference type="Proteomes" id="UP000193067">
    <property type="component" value="Unassembled WGS sequence"/>
</dbReference>
<name>A0A1Y2IPG0_TRAC3</name>
<dbReference type="InterPro" id="IPR002893">
    <property type="entry name" value="Znf_MYND"/>
</dbReference>
<organism evidence="6 7">
    <name type="scientific">Trametes coccinea (strain BRFM310)</name>
    <name type="common">Pycnoporus coccineus</name>
    <dbReference type="NCBI Taxonomy" id="1353009"/>
    <lineage>
        <taxon>Eukaryota</taxon>
        <taxon>Fungi</taxon>
        <taxon>Dikarya</taxon>
        <taxon>Basidiomycota</taxon>
        <taxon>Agaricomycotina</taxon>
        <taxon>Agaricomycetes</taxon>
        <taxon>Polyporales</taxon>
        <taxon>Polyporaceae</taxon>
        <taxon>Trametes</taxon>
    </lineage>
</organism>
<dbReference type="OrthoDB" id="341421at2759"/>
<dbReference type="SUPFAM" id="SSF144232">
    <property type="entry name" value="HIT/MYND zinc finger-like"/>
    <property type="match status" value="1"/>
</dbReference>
<feature type="domain" description="MYND-type" evidence="5">
    <location>
        <begin position="253"/>
        <end position="289"/>
    </location>
</feature>
<protein>
    <recommendedName>
        <fullName evidence="5">MYND-type domain-containing protein</fullName>
    </recommendedName>
</protein>
<dbReference type="PROSITE" id="PS50865">
    <property type="entry name" value="ZF_MYND_2"/>
    <property type="match status" value="1"/>
</dbReference>
<proteinExistence type="predicted"/>
<dbReference type="AlphaFoldDB" id="A0A1Y2IPG0"/>
<dbReference type="PROSITE" id="PS01360">
    <property type="entry name" value="ZF_MYND_1"/>
    <property type="match status" value="1"/>
</dbReference>
<evidence type="ECO:0000256" key="4">
    <source>
        <dbReference type="PROSITE-ProRule" id="PRU00134"/>
    </source>
</evidence>
<keyword evidence="3" id="KW-0862">Zinc</keyword>
<evidence type="ECO:0000259" key="5">
    <source>
        <dbReference type="PROSITE" id="PS50865"/>
    </source>
</evidence>
<dbReference type="Pfam" id="PF01753">
    <property type="entry name" value="zf-MYND"/>
    <property type="match status" value="1"/>
</dbReference>
<dbReference type="EMBL" id="KZ084104">
    <property type="protein sequence ID" value="OSD02563.1"/>
    <property type="molecule type" value="Genomic_DNA"/>
</dbReference>
<keyword evidence="2 4" id="KW-0863">Zinc-finger</keyword>
<dbReference type="GO" id="GO:0008270">
    <property type="term" value="F:zinc ion binding"/>
    <property type="evidence" value="ECO:0007669"/>
    <property type="project" value="UniProtKB-KW"/>
</dbReference>
<dbReference type="STRING" id="1353009.A0A1Y2IPG0"/>
<keyword evidence="7" id="KW-1185">Reference proteome</keyword>
<sequence>MEALTRSETLKVLASMGVDIPANTKIPGDDLDKRLRAALDAAQEKARFSTPLDLKALPEWPSVLENRTYESPRPLLEAVRRGNMHEAMHNHARGSCSTELFVDPFMDLRQTIMSLANVLDSGLTWCTIQDPEQQQSAINIRFLHIVELDPKTPAMVLLYRSITRADAIEGVRWVQHQVEQNPKKLDGLGLNISATEVEQKLLLKLLGMNVKLLPATFKPKRQLYEEHYRASVLLPIGPLGPGAIGKLNSKTGCAMCGKAAPQRCGQCQSVSYCGAECQRAHWPEHKRTCRSLKGGRWAKVHFRAAAPGTEGMHAVFINRYTNISRTEDILATMTHSLDPSEATPPPNIHGERLFLVKMQVGLSGLGHDTIMVYDRQRSFGNMYIVRADDGQTFAELVSEMLGPRGGYGGVKMYRWARRVGDWELSVCVDRDPEADIKW</sequence>
<evidence type="ECO:0000256" key="3">
    <source>
        <dbReference type="ARBA" id="ARBA00022833"/>
    </source>
</evidence>
<dbReference type="Gene3D" id="6.10.140.2220">
    <property type="match status" value="1"/>
</dbReference>
<evidence type="ECO:0000256" key="2">
    <source>
        <dbReference type="ARBA" id="ARBA00022771"/>
    </source>
</evidence>
<gene>
    <name evidence="6" type="ORF">PYCCODRAFT_1458978</name>
</gene>
<keyword evidence="1" id="KW-0479">Metal-binding</keyword>
<dbReference type="PANTHER" id="PTHR10237">
    <property type="entry name" value="DEFORMED EPIDERMAL AUTOREGULATORY FACTOR 1 HOMOLOG SUPPRESSIN"/>
    <property type="match status" value="1"/>
</dbReference>
<dbReference type="GO" id="GO:0000981">
    <property type="term" value="F:DNA-binding transcription factor activity, RNA polymerase II-specific"/>
    <property type="evidence" value="ECO:0007669"/>
    <property type="project" value="TreeGrafter"/>
</dbReference>
<accession>A0A1Y2IPG0</accession>
<dbReference type="PANTHER" id="PTHR10237:SF14">
    <property type="entry name" value="MYND-TYPE DOMAIN-CONTAINING PROTEIN"/>
    <property type="match status" value="1"/>
</dbReference>
<dbReference type="InterPro" id="IPR024119">
    <property type="entry name" value="TF_DEAF-1"/>
</dbReference>
<reference evidence="6 7" key="1">
    <citation type="journal article" date="2015" name="Biotechnol. Biofuels">
        <title>Enhanced degradation of softwood versus hardwood by the white-rot fungus Pycnoporus coccineus.</title>
        <authorList>
            <person name="Couturier M."/>
            <person name="Navarro D."/>
            <person name="Chevret D."/>
            <person name="Henrissat B."/>
            <person name="Piumi F."/>
            <person name="Ruiz-Duenas F.J."/>
            <person name="Martinez A.T."/>
            <person name="Grigoriev I.V."/>
            <person name="Riley R."/>
            <person name="Lipzen A."/>
            <person name="Berrin J.G."/>
            <person name="Master E.R."/>
            <person name="Rosso M.N."/>
        </authorList>
    </citation>
    <scope>NUCLEOTIDE SEQUENCE [LARGE SCALE GENOMIC DNA]</scope>
    <source>
        <strain evidence="6 7">BRFM310</strain>
    </source>
</reference>
<evidence type="ECO:0000313" key="7">
    <source>
        <dbReference type="Proteomes" id="UP000193067"/>
    </source>
</evidence>
<dbReference type="GO" id="GO:0005634">
    <property type="term" value="C:nucleus"/>
    <property type="evidence" value="ECO:0007669"/>
    <property type="project" value="TreeGrafter"/>
</dbReference>
<evidence type="ECO:0000313" key="6">
    <source>
        <dbReference type="EMBL" id="OSD02563.1"/>
    </source>
</evidence>
<evidence type="ECO:0000256" key="1">
    <source>
        <dbReference type="ARBA" id="ARBA00022723"/>
    </source>
</evidence>